<dbReference type="InterPro" id="IPR000960">
    <property type="entry name" value="Flavin_mOase"/>
</dbReference>
<dbReference type="PIRSF" id="PIRSF000332">
    <property type="entry name" value="FMO"/>
    <property type="match status" value="1"/>
</dbReference>
<dbReference type="RefSeq" id="WP_122100642.1">
    <property type="nucleotide sequence ID" value="NZ_RFLY01000003.1"/>
</dbReference>
<keyword evidence="8" id="KW-1185">Reference proteome</keyword>
<dbReference type="EMBL" id="RFLY01000003">
    <property type="protein sequence ID" value="RMH94120.1"/>
    <property type="molecule type" value="Genomic_DNA"/>
</dbReference>
<dbReference type="GO" id="GO:0050661">
    <property type="term" value="F:NADP binding"/>
    <property type="evidence" value="ECO:0007669"/>
    <property type="project" value="InterPro"/>
</dbReference>
<dbReference type="GO" id="GO:0004499">
    <property type="term" value="F:N,N-dimethylaniline monooxygenase activity"/>
    <property type="evidence" value="ECO:0007669"/>
    <property type="project" value="InterPro"/>
</dbReference>
<evidence type="ECO:0000313" key="7">
    <source>
        <dbReference type="EMBL" id="RMH94120.1"/>
    </source>
</evidence>
<dbReference type="GO" id="GO:0050660">
    <property type="term" value="F:flavin adenine dinucleotide binding"/>
    <property type="evidence" value="ECO:0007669"/>
    <property type="project" value="InterPro"/>
</dbReference>
<keyword evidence="6" id="KW-0472">Membrane</keyword>
<dbReference type="AlphaFoldDB" id="A0A3M2I2A6"/>
<dbReference type="Gene3D" id="3.50.50.60">
    <property type="entry name" value="FAD/NAD(P)-binding domain"/>
    <property type="match status" value="1"/>
</dbReference>
<keyword evidence="4" id="KW-0521">NADP</keyword>
<protein>
    <recommendedName>
        <fullName evidence="9">NAD(P)/FAD-dependent oxidoreductase</fullName>
    </recommendedName>
</protein>
<keyword evidence="2" id="KW-0285">Flavoprotein</keyword>
<evidence type="ECO:0000256" key="6">
    <source>
        <dbReference type="SAM" id="Phobius"/>
    </source>
</evidence>
<dbReference type="OrthoDB" id="9790219at2"/>
<evidence type="ECO:0008006" key="9">
    <source>
        <dbReference type="Google" id="ProtNLM"/>
    </source>
</evidence>
<evidence type="ECO:0000313" key="8">
    <source>
        <dbReference type="Proteomes" id="UP000275012"/>
    </source>
</evidence>
<dbReference type="SUPFAM" id="SSF51905">
    <property type="entry name" value="FAD/NAD(P)-binding domain"/>
    <property type="match status" value="2"/>
</dbReference>
<comment type="similarity">
    <text evidence="1">Belongs to the FMO family.</text>
</comment>
<reference evidence="7 8" key="1">
    <citation type="submission" date="2018-10" db="EMBL/GenBank/DDBJ databases">
        <title>Proposal of Lysobacter pythonis sp. nov. isolated from royal pythons (Python regius).</title>
        <authorList>
            <person name="Hans-Juergen B."/>
            <person name="Huptas C."/>
            <person name="Sandra B."/>
            <person name="Igor L."/>
            <person name="Joachim S."/>
            <person name="Siegfried S."/>
            <person name="Mareike W."/>
            <person name="Peter K."/>
        </authorList>
    </citation>
    <scope>NUCLEOTIDE SEQUENCE [LARGE SCALE GENOMIC DNA]</scope>
    <source>
        <strain evidence="7 8">4284/11</strain>
    </source>
</reference>
<gene>
    <name evidence="7" type="ORF">EBB59_02855</name>
</gene>
<dbReference type="PANTHER" id="PTHR23023">
    <property type="entry name" value="DIMETHYLANILINE MONOOXYGENASE"/>
    <property type="match status" value="1"/>
</dbReference>
<evidence type="ECO:0000256" key="5">
    <source>
        <dbReference type="ARBA" id="ARBA00023002"/>
    </source>
</evidence>
<dbReference type="PRINTS" id="PR00370">
    <property type="entry name" value="FMOXYGENASE"/>
</dbReference>
<dbReference type="Pfam" id="PF00743">
    <property type="entry name" value="FMO-like"/>
    <property type="match status" value="2"/>
</dbReference>
<sequence>MRVGIVGAGASGLVAAKELLEMGDCSSVEVFESRSSIGGVFSSSYPGLRLVNNPCLVAFSDFLPDVDSGCMDMWSAAQYLRYLEDYVDEFSLRQCINFDSKVVRVRKQGREWLVRYEYSGIEREKVFDHLVVCSGVNMSPRRISLPGQDDFHGDILHGADIKEKDVFNGRKVVFVGLGETGSDLVEMACENGAEVSVSVRRWPGYFIQRYHDGKPTDLDTSILYHCLPRKINQTFLGGLLRLKRSVERGMIRSGRGREVQEAIDFLNNGYRDVAGLGPFRRITTKSEGFIERYLSNPGILKRGISRVHAAGVSFEGGEYVDADMIVMCTGYGHDVAFLPDEMSREFTSRNMYHYMFPLHDDSISFVGFVRPGVGAIPPLSELQARCLALKLAGKYTLPSLEERKASIENFRALFEEQFPKDYQRIPHIVDFYTYIVSLAGAIGAMPRQGRLFRQSIRLWYKVNASFLCPGIFRLHGPGAKPHLVVDKIKNLPTMPKRVLLIEVVAFLLCKIFHALGADKYRVIK</sequence>
<feature type="transmembrane region" description="Helical" evidence="6">
    <location>
        <begin position="498"/>
        <end position="517"/>
    </location>
</feature>
<organism evidence="7 8">
    <name type="scientific">Solilutibacter pythonis</name>
    <dbReference type="NCBI Taxonomy" id="2483112"/>
    <lineage>
        <taxon>Bacteria</taxon>
        <taxon>Pseudomonadati</taxon>
        <taxon>Pseudomonadota</taxon>
        <taxon>Gammaproteobacteria</taxon>
        <taxon>Lysobacterales</taxon>
        <taxon>Lysobacteraceae</taxon>
        <taxon>Solilutibacter</taxon>
    </lineage>
</organism>
<dbReference type="Proteomes" id="UP000275012">
    <property type="component" value="Unassembled WGS sequence"/>
</dbReference>
<comment type="caution">
    <text evidence="7">The sequence shown here is derived from an EMBL/GenBank/DDBJ whole genome shotgun (WGS) entry which is preliminary data.</text>
</comment>
<evidence type="ECO:0000256" key="3">
    <source>
        <dbReference type="ARBA" id="ARBA00022827"/>
    </source>
</evidence>
<keyword evidence="6" id="KW-1133">Transmembrane helix</keyword>
<evidence type="ECO:0000256" key="2">
    <source>
        <dbReference type="ARBA" id="ARBA00022630"/>
    </source>
</evidence>
<dbReference type="InterPro" id="IPR020946">
    <property type="entry name" value="Flavin_mOase-like"/>
</dbReference>
<dbReference type="InterPro" id="IPR050346">
    <property type="entry name" value="FMO-like"/>
</dbReference>
<keyword evidence="5" id="KW-0560">Oxidoreductase</keyword>
<name>A0A3M2I2A6_9GAMM</name>
<evidence type="ECO:0000256" key="4">
    <source>
        <dbReference type="ARBA" id="ARBA00022857"/>
    </source>
</evidence>
<dbReference type="InterPro" id="IPR036188">
    <property type="entry name" value="FAD/NAD-bd_sf"/>
</dbReference>
<proteinExistence type="inferred from homology"/>
<evidence type="ECO:0000256" key="1">
    <source>
        <dbReference type="ARBA" id="ARBA00009183"/>
    </source>
</evidence>
<accession>A0A3M2I2A6</accession>
<keyword evidence="6" id="KW-0812">Transmembrane</keyword>
<keyword evidence="3" id="KW-0274">FAD</keyword>